<accession>A0ABN5W3A2</accession>
<gene>
    <name evidence="1" type="ORF">JMUB590_0946</name>
</gene>
<sequence>MNIEIIANEFETRTGTLLRYYTALLESSRKTPFGFKIYNDPFNMVYLVVKGKLYGQVYIQDCNVRQSFELASPKHTEGLIRSIEGHYTGYDLHDGTHDTISDMMASFMFDNDYFMYGLETFAESNNSDMFDYMSRDFNIAELEDVQSSNADVIGNMETLYQLATGINEPAPELVEGLKIITEFIQNEKANRKDYLTLELKLKGLKNSYYNGVKA</sequence>
<reference evidence="1 2" key="1">
    <citation type="submission" date="2018-05" db="EMBL/GenBank/DDBJ databases">
        <title>Complete genome sequencing of three human clinical isolates of Staphylococcus caprae reveals virulence factors similar to those of S. epidermidis and S. capitis.</title>
        <authorList>
            <person name="Watanabe S."/>
            <person name="Cui L."/>
        </authorList>
    </citation>
    <scope>NUCLEOTIDE SEQUENCE [LARGE SCALE GENOMIC DNA]</scope>
    <source>
        <strain evidence="1 2">JMUB590</strain>
    </source>
</reference>
<dbReference type="InterPro" id="IPR032351">
    <property type="entry name" value="SAPI"/>
</dbReference>
<evidence type="ECO:0000313" key="1">
    <source>
        <dbReference type="EMBL" id="BBD92042.1"/>
    </source>
</evidence>
<dbReference type="Gene3D" id="1.20.58.700">
    <property type="match status" value="1"/>
</dbReference>
<keyword evidence="2" id="KW-1185">Reference proteome</keyword>
<dbReference type="Gene3D" id="3.30.1300.50">
    <property type="entry name" value="Putative mobile pathogenicity island, N-terminal domain"/>
    <property type="match status" value="1"/>
</dbReference>
<proteinExistence type="predicted"/>
<dbReference type="Pfam" id="PF16560">
    <property type="entry name" value="SAPI"/>
    <property type="match status" value="1"/>
</dbReference>
<protein>
    <recommendedName>
        <fullName evidence="3">Pathogenicity island protein</fullName>
    </recommendedName>
</protein>
<dbReference type="EMBL" id="AP018586">
    <property type="protein sequence ID" value="BBD92042.1"/>
    <property type="molecule type" value="Genomic_DNA"/>
</dbReference>
<evidence type="ECO:0008006" key="3">
    <source>
        <dbReference type="Google" id="ProtNLM"/>
    </source>
</evidence>
<organism evidence="1 2">
    <name type="scientific">Staphylococcus caprae</name>
    <dbReference type="NCBI Taxonomy" id="29380"/>
    <lineage>
        <taxon>Bacteria</taxon>
        <taxon>Bacillati</taxon>
        <taxon>Bacillota</taxon>
        <taxon>Bacilli</taxon>
        <taxon>Bacillales</taxon>
        <taxon>Staphylococcaceae</taxon>
        <taxon>Staphylococcus</taxon>
    </lineage>
</organism>
<name>A0ABN5W3A2_9STAP</name>
<evidence type="ECO:0000313" key="2">
    <source>
        <dbReference type="Proteomes" id="UP000274772"/>
    </source>
</evidence>
<dbReference type="InterPro" id="IPR043104">
    <property type="entry name" value="SAPI_N"/>
</dbReference>
<dbReference type="GeneID" id="58050709"/>
<dbReference type="RefSeq" id="WP_126501928.1">
    <property type="nucleotide sequence ID" value="NZ_AP018586.1"/>
</dbReference>
<dbReference type="Proteomes" id="UP000274772">
    <property type="component" value="Chromosome"/>
</dbReference>